<dbReference type="InterPro" id="IPR035919">
    <property type="entry name" value="EAL_sf"/>
</dbReference>
<accession>A0ABY4QW49</accession>
<dbReference type="InterPro" id="IPR000160">
    <property type="entry name" value="GGDEF_dom"/>
</dbReference>
<evidence type="ECO:0000259" key="3">
    <source>
        <dbReference type="PROSITE" id="PS50887"/>
    </source>
</evidence>
<dbReference type="PROSITE" id="PS50883">
    <property type="entry name" value="EAL"/>
    <property type="match status" value="1"/>
</dbReference>
<reference evidence="4" key="2">
    <citation type="submission" date="2022-05" db="EMBL/GenBank/DDBJ databases">
        <authorList>
            <person name="Kim J.-S."/>
            <person name="Lee K."/>
            <person name="Suh M."/>
            <person name="Eom M."/>
            <person name="Kim J.-S."/>
            <person name="Kim D.-S."/>
            <person name="Ko S.-H."/>
            <person name="Shin Y."/>
            <person name="Lee J.-S."/>
        </authorList>
    </citation>
    <scope>NUCLEOTIDE SEQUENCE</scope>
    <source>
        <strain evidence="4">N237</strain>
    </source>
</reference>
<dbReference type="CDD" id="cd01949">
    <property type="entry name" value="GGDEF"/>
    <property type="match status" value="1"/>
</dbReference>
<gene>
    <name evidence="4" type="ORF">M6D93_16540</name>
</gene>
<dbReference type="InterPro" id="IPR043128">
    <property type="entry name" value="Rev_trsase/Diguanyl_cyclase"/>
</dbReference>
<protein>
    <submittedName>
        <fullName evidence="4">EAL domain-containing protein</fullName>
    </submittedName>
</protein>
<feature type="transmembrane region" description="Helical" evidence="1">
    <location>
        <begin position="12"/>
        <end position="38"/>
    </location>
</feature>
<dbReference type="Proteomes" id="UP001056336">
    <property type="component" value="Chromosome"/>
</dbReference>
<feature type="transmembrane region" description="Helical" evidence="1">
    <location>
        <begin position="44"/>
        <end position="62"/>
    </location>
</feature>
<dbReference type="EMBL" id="CP097332">
    <property type="protein sequence ID" value="UQX87896.1"/>
    <property type="molecule type" value="Genomic_DNA"/>
</dbReference>
<evidence type="ECO:0000256" key="1">
    <source>
        <dbReference type="SAM" id="Phobius"/>
    </source>
</evidence>
<dbReference type="InterPro" id="IPR001633">
    <property type="entry name" value="EAL_dom"/>
</dbReference>
<dbReference type="Pfam" id="PF00563">
    <property type="entry name" value="EAL"/>
    <property type="match status" value="1"/>
</dbReference>
<dbReference type="RefSeq" id="WP_249770873.1">
    <property type="nucleotide sequence ID" value="NZ_CP097332.1"/>
</dbReference>
<evidence type="ECO:0000259" key="2">
    <source>
        <dbReference type="PROSITE" id="PS50883"/>
    </source>
</evidence>
<dbReference type="Pfam" id="PF00990">
    <property type="entry name" value="GGDEF"/>
    <property type="match status" value="1"/>
</dbReference>
<dbReference type="SMART" id="SM00052">
    <property type="entry name" value="EAL"/>
    <property type="match status" value="1"/>
</dbReference>
<keyword evidence="5" id="KW-1185">Reference proteome</keyword>
<dbReference type="PANTHER" id="PTHR44757:SF2">
    <property type="entry name" value="BIOFILM ARCHITECTURE MAINTENANCE PROTEIN MBAA"/>
    <property type="match status" value="1"/>
</dbReference>
<reference evidence="4" key="1">
    <citation type="journal article" date="2018" name="Int. J. Syst. Evol. Microbiol.">
        <title>Jatrophihabitans telluris sp. nov., isolated from sediment soil of lava forest wetlands and the emended description of the genus Jatrophihabitans.</title>
        <authorList>
            <person name="Lee K.C."/>
            <person name="Suh M.K."/>
            <person name="Eom M.K."/>
            <person name="Kim K.K."/>
            <person name="Kim J.S."/>
            <person name="Kim D.S."/>
            <person name="Ko S.H."/>
            <person name="Shin Y.K."/>
            <person name="Lee J.S."/>
        </authorList>
    </citation>
    <scope>NUCLEOTIDE SEQUENCE</scope>
    <source>
        <strain evidence="4">N237</strain>
    </source>
</reference>
<keyword evidence="1" id="KW-0472">Membrane</keyword>
<dbReference type="SUPFAM" id="SSF55073">
    <property type="entry name" value="Nucleotide cyclase"/>
    <property type="match status" value="1"/>
</dbReference>
<feature type="domain" description="GGDEF" evidence="3">
    <location>
        <begin position="273"/>
        <end position="404"/>
    </location>
</feature>
<dbReference type="InterPro" id="IPR029787">
    <property type="entry name" value="Nucleotide_cyclase"/>
</dbReference>
<keyword evidence="1" id="KW-1133">Transmembrane helix</keyword>
<sequence length="683" mass="73837">MSATNRPSFWRPSAFAFFLQLAIVLGWILLASAVVVVFTSNLRAAGTPLLMTAVLLVALELLPLVQGRGHDPQGVVMSTAFVAGMLFLWGIWPAVLVVSIAALVSDINVGKAPWKILFNVGQYNVSVAAGWLVMMAAGKTPSLEHPLSHFTGRDLLWMIAVWVVYFLTNDVLVSGVLAWTDSFAAVFLDDFWHYSAMTFSVLALSPLVVVMAQQASVLLPLLLVPLLLVYRTAQVSLDQEHQAGHDPLTDLPNRKNLLSTLDDALTKARRERSSFGLMLIDLDHFKEVNDTLGHHVGDQVLIHFAERLAGAVRDGDLVARLGGDEFAIIVDDADAETAYEVAERVRGAMTDPISLEGLLFDIEASIGIAIHPEHGDRADDLLRRADVAMYDAKANRSGIANYTPARDRNSPDRLGLLGELRQGLTDDSLTLVYQPKLSMLDGSLLGVEALIRWNHPVRGAVAPDEFIPLAERSGIMPQLTERVITVALDQLVAWRESGLIVQVAVNVSVTDLAGTRLIDLVRSGLQARSLPAAQLQLEITERVVAQETAELNEALAAFSAMGVTVSLDDFGTGYSSLLRLQSLPVDEIKIDRAFVAGLVGTDGGPGIVQAVIELAHALGLPAIAEGVETEQEWNTLRALGCDGGQGWFVARPMTPDVAGAWLHERLASPRSTVSPITKNQRAS</sequence>
<dbReference type="CDD" id="cd01948">
    <property type="entry name" value="EAL"/>
    <property type="match status" value="1"/>
</dbReference>
<dbReference type="InterPro" id="IPR052155">
    <property type="entry name" value="Biofilm_reg_signaling"/>
</dbReference>
<dbReference type="Gene3D" id="3.30.70.270">
    <property type="match status" value="1"/>
</dbReference>
<keyword evidence="1" id="KW-0812">Transmembrane</keyword>
<proteinExistence type="predicted"/>
<feature type="transmembrane region" description="Helical" evidence="1">
    <location>
        <begin position="74"/>
        <end position="104"/>
    </location>
</feature>
<dbReference type="PANTHER" id="PTHR44757">
    <property type="entry name" value="DIGUANYLATE CYCLASE DGCP"/>
    <property type="match status" value="1"/>
</dbReference>
<feature type="transmembrane region" description="Helical" evidence="1">
    <location>
        <begin position="116"/>
        <end position="134"/>
    </location>
</feature>
<evidence type="ECO:0000313" key="5">
    <source>
        <dbReference type="Proteomes" id="UP001056336"/>
    </source>
</evidence>
<dbReference type="SUPFAM" id="SSF141868">
    <property type="entry name" value="EAL domain-like"/>
    <property type="match status" value="1"/>
</dbReference>
<name>A0ABY4QW49_9ACTN</name>
<organism evidence="4 5">
    <name type="scientific">Jatrophihabitans telluris</name>
    <dbReference type="NCBI Taxonomy" id="2038343"/>
    <lineage>
        <taxon>Bacteria</taxon>
        <taxon>Bacillati</taxon>
        <taxon>Actinomycetota</taxon>
        <taxon>Actinomycetes</taxon>
        <taxon>Jatrophihabitantales</taxon>
        <taxon>Jatrophihabitantaceae</taxon>
        <taxon>Jatrophihabitans</taxon>
    </lineage>
</organism>
<dbReference type="NCBIfam" id="TIGR00254">
    <property type="entry name" value="GGDEF"/>
    <property type="match status" value="1"/>
</dbReference>
<dbReference type="SMART" id="SM00267">
    <property type="entry name" value="GGDEF"/>
    <property type="match status" value="1"/>
</dbReference>
<feature type="transmembrane region" description="Helical" evidence="1">
    <location>
        <begin position="155"/>
        <end position="179"/>
    </location>
</feature>
<feature type="transmembrane region" description="Helical" evidence="1">
    <location>
        <begin position="191"/>
        <end position="210"/>
    </location>
</feature>
<evidence type="ECO:0000313" key="4">
    <source>
        <dbReference type="EMBL" id="UQX87896.1"/>
    </source>
</evidence>
<feature type="domain" description="EAL" evidence="2">
    <location>
        <begin position="413"/>
        <end position="666"/>
    </location>
</feature>
<dbReference type="Gene3D" id="3.20.20.450">
    <property type="entry name" value="EAL domain"/>
    <property type="match status" value="1"/>
</dbReference>
<dbReference type="PROSITE" id="PS50887">
    <property type="entry name" value="GGDEF"/>
    <property type="match status" value="1"/>
</dbReference>